<feature type="binding site" description="axial binding residue" evidence="14">
    <location>
        <position position="248"/>
    </location>
    <ligand>
        <name>heme c</name>
        <dbReference type="ChEBI" id="CHEBI:61717"/>
        <label>2</label>
    </ligand>
    <ligandPart>
        <name>Fe</name>
        <dbReference type="ChEBI" id="CHEBI:18248"/>
    </ligandPart>
</feature>
<dbReference type="PROSITE" id="PS51007">
    <property type="entry name" value="CYTC"/>
    <property type="match status" value="1"/>
</dbReference>
<evidence type="ECO:0000256" key="10">
    <source>
        <dbReference type="ARBA" id="ARBA00023004"/>
    </source>
</evidence>
<dbReference type="InterPro" id="IPR026259">
    <property type="entry name" value="MauG/Cytc_peroxidase"/>
</dbReference>
<reference evidence="17 19" key="2">
    <citation type="submission" date="2017-06" db="EMBL/GenBank/DDBJ databases">
        <authorList>
            <consortium name="Pathogen Informatics"/>
        </authorList>
    </citation>
    <scope>NUCLEOTIDE SEQUENCE [LARGE SCALE GENOMIC DNA]</scope>
    <source>
        <strain evidence="17 19">NCTC12947</strain>
    </source>
</reference>
<evidence type="ECO:0000313" key="16">
    <source>
        <dbReference type="EMBL" id="AMD84657.1"/>
    </source>
</evidence>
<reference evidence="16 18" key="1">
    <citation type="submission" date="2016-02" db="EMBL/GenBank/DDBJ databases">
        <authorList>
            <person name="Holder M.E."/>
            <person name="Ajami N.J."/>
            <person name="Petrosino J.F."/>
        </authorList>
    </citation>
    <scope>NUCLEOTIDE SEQUENCE [LARGE SCALE GENOMIC DNA]</scope>
    <source>
        <strain evidence="16 18">CCUG 32990</strain>
    </source>
</reference>
<evidence type="ECO:0000313" key="17">
    <source>
        <dbReference type="EMBL" id="SNV08635.1"/>
    </source>
</evidence>
<feature type="domain" description="Cytochrome c" evidence="15">
    <location>
        <begin position="229"/>
        <end position="365"/>
    </location>
</feature>
<dbReference type="PIRSF" id="PIRSF000294">
    <property type="entry name" value="Cytochrome-c_peroxidase"/>
    <property type="match status" value="1"/>
</dbReference>
<evidence type="ECO:0000256" key="14">
    <source>
        <dbReference type="PIRSR" id="PIRSR000294-2"/>
    </source>
</evidence>
<keyword evidence="3" id="KW-0813">Transport</keyword>
<dbReference type="Pfam" id="PF21419">
    <property type="entry name" value="RoxA-like_Cyt-c"/>
    <property type="match status" value="1"/>
</dbReference>
<evidence type="ECO:0000256" key="2">
    <source>
        <dbReference type="ARBA" id="ARBA00004856"/>
    </source>
</evidence>
<comment type="PTM">
    <text evidence="13">Binds 2 heme groups per subunit.</text>
</comment>
<evidence type="ECO:0000259" key="15">
    <source>
        <dbReference type="PROSITE" id="PS51007"/>
    </source>
</evidence>
<keyword evidence="6" id="KW-0732">Signal</keyword>
<keyword evidence="10 14" id="KW-0408">Iron</keyword>
<dbReference type="GO" id="GO:0046872">
    <property type="term" value="F:metal ion binding"/>
    <property type="evidence" value="ECO:0007669"/>
    <property type="project" value="UniProtKB-KW"/>
</dbReference>
<keyword evidence="8" id="KW-0249">Electron transport</keyword>
<keyword evidence="17" id="KW-0575">Peroxidase</keyword>
<dbReference type="InterPro" id="IPR051395">
    <property type="entry name" value="Cytochrome_c_Peroxidase/MauG"/>
</dbReference>
<dbReference type="GO" id="GO:0042597">
    <property type="term" value="C:periplasmic space"/>
    <property type="evidence" value="ECO:0007669"/>
    <property type="project" value="UniProtKB-SubCell"/>
</dbReference>
<dbReference type="EMBL" id="CP014227">
    <property type="protein sequence ID" value="AMD84657.1"/>
    <property type="molecule type" value="Genomic_DNA"/>
</dbReference>
<dbReference type="InterPro" id="IPR004852">
    <property type="entry name" value="Di-haem_cyt_c_peroxidsae"/>
</dbReference>
<comment type="cofactor">
    <cofactor evidence="13">
        <name>heme</name>
        <dbReference type="ChEBI" id="CHEBI:30413"/>
    </cofactor>
    <text evidence="13">Binds 2 heme groups.</text>
</comment>
<comment type="subcellular location">
    <subcellularLocation>
        <location evidence="1">Periplasm</location>
    </subcellularLocation>
</comment>
<dbReference type="AlphaFoldDB" id="A0AAX2GZ72"/>
<evidence type="ECO:0000256" key="8">
    <source>
        <dbReference type="ARBA" id="ARBA00022982"/>
    </source>
</evidence>
<organism evidence="17 19">
    <name type="scientific">Capnocytophaga haemolytica</name>
    <dbReference type="NCBI Taxonomy" id="45243"/>
    <lineage>
        <taxon>Bacteria</taxon>
        <taxon>Pseudomonadati</taxon>
        <taxon>Bacteroidota</taxon>
        <taxon>Flavobacteriia</taxon>
        <taxon>Flavobacteriales</taxon>
        <taxon>Flavobacteriaceae</taxon>
        <taxon>Capnocytophaga</taxon>
    </lineage>
</organism>
<dbReference type="Pfam" id="PF03150">
    <property type="entry name" value="CCP_MauG"/>
    <property type="match status" value="1"/>
</dbReference>
<evidence type="ECO:0000256" key="11">
    <source>
        <dbReference type="ARBA" id="ARBA00058991"/>
    </source>
</evidence>
<accession>A0AAX2GZ72</accession>
<name>A0AAX2GZ72_9FLAO</name>
<evidence type="ECO:0000256" key="5">
    <source>
        <dbReference type="ARBA" id="ARBA00022723"/>
    </source>
</evidence>
<sequence length="378" mass="42647">MRIFIVFALLLLFSFRVRQQDIFEDAAYVQLLRAQYSSGDPSQWEAPVLDAVVRVGFKDIGVLPEVPFPAENPFSEAKKVLGKMLFFDPRLSRSRQISCASCHDSELGWADGRSVSYGHNRQTGKRNAMSLLNMGHHTIFFWDGRVATLEEQALGPLTDPVEMASTKELAVKHIRKVKGYCPYFKAAFGDEKVTIERIAQAIATYERTITAAKTRFDRFISGEKVHFTDEEVIGLHLFRTKARCINCHNTPLFADEQFHNEGLSYYGRMYEDLGRYKITGKKEDVGGFKTPSLRNVAATAPYIHNGFVPDLEGMIEMYNAGMPRPEPRGKQVGDTLFPTTDPLLKPLHLTPKERAALIAFLKTLSSPLRREKAPALPE</sequence>
<keyword evidence="5 14" id="KW-0479">Metal-binding</keyword>
<evidence type="ECO:0000256" key="4">
    <source>
        <dbReference type="ARBA" id="ARBA00022617"/>
    </source>
</evidence>
<comment type="pathway">
    <text evidence="2">One-carbon metabolism; methylamine degradation.</text>
</comment>
<evidence type="ECO:0000313" key="19">
    <source>
        <dbReference type="Proteomes" id="UP000215539"/>
    </source>
</evidence>
<gene>
    <name evidence="17" type="primary">ccp</name>
    <name evidence="16" type="ORF">AXF12_03425</name>
    <name evidence="17" type="ORF">SAMEA44541418_01054</name>
</gene>
<feature type="binding site" description="covalent" evidence="13">
    <location>
        <position position="247"/>
    </location>
    <ligand>
        <name>heme c</name>
        <dbReference type="ChEBI" id="CHEBI:61717"/>
        <label>2</label>
    </ligand>
</feature>
<dbReference type="Proteomes" id="UP000065822">
    <property type="component" value="Chromosome"/>
</dbReference>
<comment type="function">
    <text evidence="11">Involved in methylamine metabolism. Essential for the maturation of the beta subunit of MADH, presumably via a step in the biosynthesis of tryptophan tryptophylquinone (TTQ), the cofactor of MADH.</text>
</comment>
<dbReference type="RefSeq" id="WP_066428340.1">
    <property type="nucleotide sequence ID" value="NZ_CP014227.1"/>
</dbReference>
<proteinExistence type="predicted"/>
<evidence type="ECO:0000256" key="9">
    <source>
        <dbReference type="ARBA" id="ARBA00023002"/>
    </source>
</evidence>
<dbReference type="InterPro" id="IPR009056">
    <property type="entry name" value="Cyt_c-like_dom"/>
</dbReference>
<evidence type="ECO:0000256" key="7">
    <source>
        <dbReference type="ARBA" id="ARBA00022764"/>
    </source>
</evidence>
<evidence type="ECO:0000313" key="18">
    <source>
        <dbReference type="Proteomes" id="UP000065822"/>
    </source>
</evidence>
<feature type="binding site" description="axial binding residue" evidence="14">
    <location>
        <position position="103"/>
    </location>
    <ligand>
        <name>heme c</name>
        <dbReference type="ChEBI" id="CHEBI:61717"/>
        <label>1</label>
    </ligand>
    <ligandPart>
        <name>Fe</name>
        <dbReference type="ChEBI" id="CHEBI:18248"/>
    </ligandPart>
</feature>
<feature type="binding site" description="covalent" evidence="13">
    <location>
        <position position="99"/>
    </location>
    <ligand>
        <name>heme c</name>
        <dbReference type="ChEBI" id="CHEBI:61717"/>
        <label>1</label>
    </ligand>
</feature>
<dbReference type="SUPFAM" id="SSF46626">
    <property type="entry name" value="Cytochrome c"/>
    <property type="match status" value="2"/>
</dbReference>
<keyword evidence="7" id="KW-0574">Periplasm</keyword>
<feature type="binding site" description="covalent" evidence="13">
    <location>
        <position position="244"/>
    </location>
    <ligand>
        <name>heme c</name>
        <dbReference type="ChEBI" id="CHEBI:61717"/>
        <label>2</label>
    </ligand>
</feature>
<evidence type="ECO:0000256" key="1">
    <source>
        <dbReference type="ARBA" id="ARBA00004418"/>
    </source>
</evidence>
<keyword evidence="9 17" id="KW-0560">Oxidoreductase</keyword>
<dbReference type="GO" id="GO:0020037">
    <property type="term" value="F:heme binding"/>
    <property type="evidence" value="ECO:0007669"/>
    <property type="project" value="InterPro"/>
</dbReference>
<evidence type="ECO:0000256" key="6">
    <source>
        <dbReference type="ARBA" id="ARBA00022729"/>
    </source>
</evidence>
<dbReference type="GO" id="GO:0009055">
    <property type="term" value="F:electron transfer activity"/>
    <property type="evidence" value="ECO:0007669"/>
    <property type="project" value="InterPro"/>
</dbReference>
<evidence type="ECO:0000256" key="3">
    <source>
        <dbReference type="ARBA" id="ARBA00022448"/>
    </source>
</evidence>
<keyword evidence="18" id="KW-1185">Reference proteome</keyword>
<dbReference type="FunFam" id="1.10.760.10:FF:000019">
    <property type="entry name" value="Di-heme cytochrome C peroxidase"/>
    <property type="match status" value="1"/>
</dbReference>
<dbReference type="EMBL" id="LT906449">
    <property type="protein sequence ID" value="SNV08635.1"/>
    <property type="molecule type" value="Genomic_DNA"/>
</dbReference>
<dbReference type="PANTHER" id="PTHR30600:SF10">
    <property type="entry name" value="BLL6722 PROTEIN"/>
    <property type="match status" value="1"/>
</dbReference>
<dbReference type="PANTHER" id="PTHR30600">
    <property type="entry name" value="CYTOCHROME C PEROXIDASE-RELATED"/>
    <property type="match status" value="1"/>
</dbReference>
<evidence type="ECO:0000256" key="12">
    <source>
        <dbReference type="ARBA" id="ARBA00073576"/>
    </source>
</evidence>
<feature type="binding site" description="covalent" evidence="13">
    <location>
        <position position="102"/>
    </location>
    <ligand>
        <name>heme c</name>
        <dbReference type="ChEBI" id="CHEBI:61717"/>
        <label>1</label>
    </ligand>
</feature>
<dbReference type="KEGG" id="chg:AXF12_03425"/>
<dbReference type="Proteomes" id="UP000215539">
    <property type="component" value="Chromosome 1"/>
</dbReference>
<dbReference type="Gene3D" id="1.10.760.10">
    <property type="entry name" value="Cytochrome c-like domain"/>
    <property type="match status" value="2"/>
</dbReference>
<feature type="binding site" description="axial binding residue" evidence="14">
    <location>
        <position position="119"/>
    </location>
    <ligand>
        <name>heme c</name>
        <dbReference type="ChEBI" id="CHEBI:61717"/>
        <label>1</label>
    </ligand>
    <ligandPart>
        <name>Fe</name>
        <dbReference type="ChEBI" id="CHEBI:18248"/>
    </ligandPart>
</feature>
<evidence type="ECO:0000256" key="13">
    <source>
        <dbReference type="PIRSR" id="PIRSR000294-1"/>
    </source>
</evidence>
<keyword evidence="4 13" id="KW-0349">Heme</keyword>
<dbReference type="GO" id="GO:0004130">
    <property type="term" value="F:cytochrome-c peroxidase activity"/>
    <property type="evidence" value="ECO:0007669"/>
    <property type="project" value="TreeGrafter"/>
</dbReference>
<protein>
    <recommendedName>
        <fullName evidence="12">Methylamine utilization protein MauG</fullName>
    </recommendedName>
</protein>
<dbReference type="InterPro" id="IPR036909">
    <property type="entry name" value="Cyt_c-like_dom_sf"/>
</dbReference>